<dbReference type="EMBL" id="QRZM01000001">
    <property type="protein sequence ID" value="RGV79207.1"/>
    <property type="molecule type" value="Genomic_DNA"/>
</dbReference>
<dbReference type="GO" id="GO:0042956">
    <property type="term" value="P:maltodextrin transmembrane transport"/>
    <property type="evidence" value="ECO:0007669"/>
    <property type="project" value="TreeGrafter"/>
</dbReference>
<dbReference type="PANTHER" id="PTHR30061">
    <property type="entry name" value="MALTOSE-BINDING PERIPLASMIC PROTEIN"/>
    <property type="match status" value="1"/>
</dbReference>
<protein>
    <submittedName>
        <fullName evidence="6">Sugar ABC transporter substrate-binding protein</fullName>
    </submittedName>
</protein>
<evidence type="ECO:0000256" key="2">
    <source>
        <dbReference type="ARBA" id="ARBA00022448"/>
    </source>
</evidence>
<dbReference type="SUPFAM" id="SSF53850">
    <property type="entry name" value="Periplasmic binding protein-like II"/>
    <property type="match status" value="1"/>
</dbReference>
<gene>
    <name evidence="6" type="ORF">DWW02_05670</name>
</gene>
<dbReference type="AlphaFoldDB" id="A0A412ZG10"/>
<evidence type="ECO:0000256" key="3">
    <source>
        <dbReference type="ARBA" id="ARBA00022729"/>
    </source>
</evidence>
<accession>A0A412ZG10</accession>
<sequence>MKFKQLAAVGLVTAMVFSTAGCSSKSQRTESSAAQAEKMPENSQEKAQGGEPVEIVYLNSHADVWEGDVGKEIIQKFEESHPGIKVKTESYPFDQMIEMVEVKMKSKLSDFDVLNVDAPLVTSYSVRGYLEPFENYMSRDELDKVFTQTGLNAAAYDGKVMTAPKRESGMIMVYNKDILDENNIPYPAYETDKRMTWEECLDICRQVTKVENGTTTCWGIIGDQINRVWNVMPLANSLGAAWLSEDGLTATGYLNSEASVKAMTFYQDLFNKYGVSPKGVNTNEAREMFETGKVAFTWGDPVCYARAKGKGINVGVCPVPYFEGGVPAVGCDSWHIGINANSKHKEEAAEFIKYITVGEGSGIFLDSQNNIGANMERIARITDASAPDHEVYALLASDLENYSVSRPKTPGYNEWSDVVNAAIEDIRNGADVKTTLDTSAARIDDILKKYTK</sequence>
<evidence type="ECO:0000256" key="5">
    <source>
        <dbReference type="SAM" id="SignalP"/>
    </source>
</evidence>
<keyword evidence="2" id="KW-0813">Transport</keyword>
<dbReference type="GO" id="GO:0015768">
    <property type="term" value="P:maltose transport"/>
    <property type="evidence" value="ECO:0007669"/>
    <property type="project" value="TreeGrafter"/>
</dbReference>
<evidence type="ECO:0000256" key="1">
    <source>
        <dbReference type="ARBA" id="ARBA00008520"/>
    </source>
</evidence>
<dbReference type="PROSITE" id="PS51257">
    <property type="entry name" value="PROKAR_LIPOPROTEIN"/>
    <property type="match status" value="1"/>
</dbReference>
<evidence type="ECO:0000313" key="7">
    <source>
        <dbReference type="Proteomes" id="UP000284543"/>
    </source>
</evidence>
<dbReference type="Pfam" id="PF01547">
    <property type="entry name" value="SBP_bac_1"/>
    <property type="match status" value="1"/>
</dbReference>
<dbReference type="PANTHER" id="PTHR30061:SF50">
    <property type="entry name" value="MALTOSE_MALTODEXTRIN-BINDING PERIPLASMIC PROTEIN"/>
    <property type="match status" value="1"/>
</dbReference>
<dbReference type="GO" id="GO:0055052">
    <property type="term" value="C:ATP-binding cassette (ABC) transporter complex, substrate-binding subunit-containing"/>
    <property type="evidence" value="ECO:0007669"/>
    <property type="project" value="TreeGrafter"/>
</dbReference>
<keyword evidence="3 5" id="KW-0732">Signal</keyword>
<comment type="similarity">
    <text evidence="1">Belongs to the bacterial solute-binding protein 1 family.</text>
</comment>
<feature type="region of interest" description="Disordered" evidence="4">
    <location>
        <begin position="26"/>
        <end position="50"/>
    </location>
</feature>
<organism evidence="6 7">
    <name type="scientific">Enterocloster bolteae</name>
    <dbReference type="NCBI Taxonomy" id="208479"/>
    <lineage>
        <taxon>Bacteria</taxon>
        <taxon>Bacillati</taxon>
        <taxon>Bacillota</taxon>
        <taxon>Clostridia</taxon>
        <taxon>Lachnospirales</taxon>
        <taxon>Lachnospiraceae</taxon>
        <taxon>Enterocloster</taxon>
    </lineage>
</organism>
<dbReference type="Proteomes" id="UP000284543">
    <property type="component" value="Unassembled WGS sequence"/>
</dbReference>
<dbReference type="GO" id="GO:1901982">
    <property type="term" value="F:maltose binding"/>
    <property type="evidence" value="ECO:0007669"/>
    <property type="project" value="TreeGrafter"/>
</dbReference>
<dbReference type="CDD" id="cd13585">
    <property type="entry name" value="PBP2_TMBP_like"/>
    <property type="match status" value="1"/>
</dbReference>
<proteinExistence type="inferred from homology"/>
<name>A0A412ZG10_9FIRM</name>
<comment type="caution">
    <text evidence="6">The sequence shown here is derived from an EMBL/GenBank/DDBJ whole genome shotgun (WGS) entry which is preliminary data.</text>
</comment>
<reference evidence="6 7" key="1">
    <citation type="submission" date="2018-08" db="EMBL/GenBank/DDBJ databases">
        <title>A genome reference for cultivated species of the human gut microbiota.</title>
        <authorList>
            <person name="Zou Y."/>
            <person name="Xue W."/>
            <person name="Luo G."/>
        </authorList>
    </citation>
    <scope>NUCLEOTIDE SEQUENCE [LARGE SCALE GENOMIC DNA]</scope>
    <source>
        <strain evidence="6 7">AF14-18</strain>
    </source>
</reference>
<feature type="signal peptide" evidence="5">
    <location>
        <begin position="1"/>
        <end position="20"/>
    </location>
</feature>
<evidence type="ECO:0000313" key="6">
    <source>
        <dbReference type="EMBL" id="RGV79207.1"/>
    </source>
</evidence>
<feature type="chain" id="PRO_5038414154" evidence="5">
    <location>
        <begin position="21"/>
        <end position="452"/>
    </location>
</feature>
<evidence type="ECO:0000256" key="4">
    <source>
        <dbReference type="SAM" id="MobiDB-lite"/>
    </source>
</evidence>
<dbReference type="RefSeq" id="WP_118017783.1">
    <property type="nucleotide sequence ID" value="NZ_CAUFHZ010000081.1"/>
</dbReference>
<dbReference type="Gene3D" id="3.40.190.10">
    <property type="entry name" value="Periplasmic binding protein-like II"/>
    <property type="match status" value="2"/>
</dbReference>
<dbReference type="InterPro" id="IPR006059">
    <property type="entry name" value="SBP"/>
</dbReference>